<evidence type="ECO:0000256" key="1">
    <source>
        <dbReference type="SAM" id="MobiDB-lite"/>
    </source>
</evidence>
<organism evidence="3 4">
    <name type="scientific">Neolewinella aurantiaca</name>
    <dbReference type="NCBI Taxonomy" id="2602767"/>
    <lineage>
        <taxon>Bacteria</taxon>
        <taxon>Pseudomonadati</taxon>
        <taxon>Bacteroidota</taxon>
        <taxon>Saprospiria</taxon>
        <taxon>Saprospirales</taxon>
        <taxon>Lewinellaceae</taxon>
        <taxon>Neolewinella</taxon>
    </lineage>
</organism>
<dbReference type="InterPro" id="IPR002901">
    <property type="entry name" value="MGlyc_endo_b_GlcNAc-like_dom"/>
</dbReference>
<name>A0A5C7FCW8_9BACT</name>
<proteinExistence type="predicted"/>
<dbReference type="Gene3D" id="1.10.530.10">
    <property type="match status" value="1"/>
</dbReference>
<feature type="domain" description="Mannosyl-glycoprotein endo-beta-N-acetylglucosamidase-like" evidence="2">
    <location>
        <begin position="126"/>
        <end position="249"/>
    </location>
</feature>
<gene>
    <name evidence="3" type="ORF">FUA23_14630</name>
</gene>
<dbReference type="Proteomes" id="UP000321907">
    <property type="component" value="Unassembled WGS sequence"/>
</dbReference>
<sequence>MTSFLSRLMSFAGRHWLRLLIIVGALVLLSDKQVNFNLRLGAPSPAKTVVPNGRTEPAGGGSPEQNSEKPILTESEPVSDPVVRAPEKAGFLERFNLFGSDKPDKYDELTRREEQVIAAFIRRFSNVAQAEQEKFGIPASITLANALLHGQAGEAPAARSYLNYFALGCHDEWSGSTGRVAGQCVRAYENAWTSFRDHSLYITSDKYSALTQFSETDYRRWAAGLEELGFNDSDELAEQLLRTIDKFQLFRFD</sequence>
<dbReference type="AlphaFoldDB" id="A0A5C7FCW8"/>
<dbReference type="GO" id="GO:0004040">
    <property type="term" value="F:amidase activity"/>
    <property type="evidence" value="ECO:0007669"/>
    <property type="project" value="InterPro"/>
</dbReference>
<feature type="region of interest" description="Disordered" evidence="1">
    <location>
        <begin position="45"/>
        <end position="79"/>
    </location>
</feature>
<evidence type="ECO:0000313" key="4">
    <source>
        <dbReference type="Proteomes" id="UP000321907"/>
    </source>
</evidence>
<evidence type="ECO:0000259" key="2">
    <source>
        <dbReference type="Pfam" id="PF01832"/>
    </source>
</evidence>
<reference evidence="3 4" key="1">
    <citation type="submission" date="2019-08" db="EMBL/GenBank/DDBJ databases">
        <title>Lewinella sp. strain SSH13 Genome sequencing and assembly.</title>
        <authorList>
            <person name="Kim I."/>
        </authorList>
    </citation>
    <scope>NUCLEOTIDE SEQUENCE [LARGE SCALE GENOMIC DNA]</scope>
    <source>
        <strain evidence="3 4">SSH13</strain>
    </source>
</reference>
<dbReference type="RefSeq" id="WP_147931499.1">
    <property type="nucleotide sequence ID" value="NZ_VOXD01000022.1"/>
</dbReference>
<comment type="caution">
    <text evidence="3">The sequence shown here is derived from an EMBL/GenBank/DDBJ whole genome shotgun (WGS) entry which is preliminary data.</text>
</comment>
<dbReference type="EMBL" id="VOXD01000022">
    <property type="protein sequence ID" value="TXF88517.1"/>
    <property type="molecule type" value="Genomic_DNA"/>
</dbReference>
<dbReference type="Pfam" id="PF01832">
    <property type="entry name" value="Glucosaminidase"/>
    <property type="match status" value="1"/>
</dbReference>
<dbReference type="OrthoDB" id="977752at2"/>
<accession>A0A5C7FCW8</accession>
<protein>
    <recommendedName>
        <fullName evidence="2">Mannosyl-glycoprotein endo-beta-N-acetylglucosamidase-like domain-containing protein</fullName>
    </recommendedName>
</protein>
<evidence type="ECO:0000313" key="3">
    <source>
        <dbReference type="EMBL" id="TXF88517.1"/>
    </source>
</evidence>
<keyword evidence="4" id="KW-1185">Reference proteome</keyword>